<reference evidence="1" key="1">
    <citation type="journal article" date="2021" name="Nat. Commun.">
        <title>Genetic determinants of endophytism in the Arabidopsis root mycobiome.</title>
        <authorList>
            <person name="Mesny F."/>
            <person name="Miyauchi S."/>
            <person name="Thiergart T."/>
            <person name="Pickel B."/>
            <person name="Atanasova L."/>
            <person name="Karlsson M."/>
            <person name="Huettel B."/>
            <person name="Barry K.W."/>
            <person name="Haridas S."/>
            <person name="Chen C."/>
            <person name="Bauer D."/>
            <person name="Andreopoulos W."/>
            <person name="Pangilinan J."/>
            <person name="LaButti K."/>
            <person name="Riley R."/>
            <person name="Lipzen A."/>
            <person name="Clum A."/>
            <person name="Drula E."/>
            <person name="Henrissat B."/>
            <person name="Kohler A."/>
            <person name="Grigoriev I.V."/>
            <person name="Martin F.M."/>
            <person name="Hacquard S."/>
        </authorList>
    </citation>
    <scope>NUCLEOTIDE SEQUENCE</scope>
    <source>
        <strain evidence="1">FSSC 5 MPI-SDFR-AT-0091</strain>
    </source>
</reference>
<proteinExistence type="predicted"/>
<keyword evidence="2" id="KW-1185">Reference proteome</keyword>
<accession>A0A9P9HZ63</accession>
<protein>
    <submittedName>
        <fullName evidence="1">Uncharacterized protein</fullName>
    </submittedName>
</protein>
<dbReference type="EMBL" id="JAGTJS010000006">
    <property type="protein sequence ID" value="KAH7265911.1"/>
    <property type="molecule type" value="Genomic_DNA"/>
</dbReference>
<dbReference type="AlphaFoldDB" id="A0A9P9HZ63"/>
<evidence type="ECO:0000313" key="2">
    <source>
        <dbReference type="Proteomes" id="UP000736672"/>
    </source>
</evidence>
<name>A0A9P9HZ63_FUSSL</name>
<dbReference type="Proteomes" id="UP000736672">
    <property type="component" value="Unassembled WGS sequence"/>
</dbReference>
<organism evidence="1 2">
    <name type="scientific">Fusarium solani</name>
    <name type="common">Filamentous fungus</name>
    <dbReference type="NCBI Taxonomy" id="169388"/>
    <lineage>
        <taxon>Eukaryota</taxon>
        <taxon>Fungi</taxon>
        <taxon>Dikarya</taxon>
        <taxon>Ascomycota</taxon>
        <taxon>Pezizomycotina</taxon>
        <taxon>Sordariomycetes</taxon>
        <taxon>Hypocreomycetidae</taxon>
        <taxon>Hypocreales</taxon>
        <taxon>Nectriaceae</taxon>
        <taxon>Fusarium</taxon>
        <taxon>Fusarium solani species complex</taxon>
    </lineage>
</organism>
<evidence type="ECO:0000313" key="1">
    <source>
        <dbReference type="EMBL" id="KAH7265911.1"/>
    </source>
</evidence>
<sequence length="463" mass="52205">MTGLFSNPTRPQLLTVRCQIWHRSEHSQSYADNQDLAFILRFCSSHGWRVKAARLENGSYGNEFVPIEVDLQCTYNDLPLASASLREIFLGTAKFHVDDLFKNRESEPLYVNMYPIGSITSDDIRRGFTHFRALQSLDVQSHACAKRCPNTTQSIEAELARLGVEVPARTLGLLKLYVQVHLGNNPSAKDIKKCCKAVENSMDKGFLSEWRKDSLKDGPVVSEIETKENEELWDQSLVSFWHAEFLSTQIHGCIESLTAGRALSNQDLLNNLVYMQRASAHFSKYQMYITKLTKLLLQVHGNSSSKADNMISSLIGAGLVSYIAGSNPLLFGFISLGALKGTFEYYWRSRKQSAVKDLGKAMGDFGQHLQKAQLALAAQFCKQMLKVRLDQLSIAERNDILKDLGVDVERLPFQRLDEGLVLAALIEFRTQYLAFESKRDQVRKDAGLSQFTMVDPIEDEAEE</sequence>
<dbReference type="OrthoDB" id="5091298at2759"/>
<comment type="caution">
    <text evidence="1">The sequence shown here is derived from an EMBL/GenBank/DDBJ whole genome shotgun (WGS) entry which is preliminary data.</text>
</comment>
<gene>
    <name evidence="1" type="ORF">B0J15DRAFT_545938</name>
</gene>